<proteinExistence type="predicted"/>
<keyword evidence="2" id="KW-1185">Reference proteome</keyword>
<reference evidence="1" key="1">
    <citation type="submission" date="2022-01" db="EMBL/GenBank/DDBJ databases">
        <title>Genome Sequence Resource for Two Populations of Ditylenchus destructor, the Migratory Endoparasitic Phytonematode.</title>
        <authorList>
            <person name="Zhang H."/>
            <person name="Lin R."/>
            <person name="Xie B."/>
        </authorList>
    </citation>
    <scope>NUCLEOTIDE SEQUENCE</scope>
    <source>
        <strain evidence="1">BazhouSP</strain>
    </source>
</reference>
<protein>
    <submittedName>
        <fullName evidence="1">Uncharacterized protein</fullName>
    </submittedName>
</protein>
<dbReference type="Proteomes" id="UP001201812">
    <property type="component" value="Unassembled WGS sequence"/>
</dbReference>
<dbReference type="AlphaFoldDB" id="A0AAD4NBE0"/>
<sequence length="140" mass="15406">MLDDPIHMTKSANPTFCTNPKLIGVKNNLIAVNMTSGLEELIFSSEKQMSICQLRFQKKSIFTKSHTLDIINPASKEASFRLSAPGQHTLDRPPQIWQSPGPVGKTSMHPHPGGAYIPEQTQAGQYVTKIINKSVLGVHN</sequence>
<organism evidence="1 2">
    <name type="scientific">Ditylenchus destructor</name>
    <dbReference type="NCBI Taxonomy" id="166010"/>
    <lineage>
        <taxon>Eukaryota</taxon>
        <taxon>Metazoa</taxon>
        <taxon>Ecdysozoa</taxon>
        <taxon>Nematoda</taxon>
        <taxon>Chromadorea</taxon>
        <taxon>Rhabditida</taxon>
        <taxon>Tylenchina</taxon>
        <taxon>Tylenchomorpha</taxon>
        <taxon>Sphaerularioidea</taxon>
        <taxon>Anguinidae</taxon>
        <taxon>Anguininae</taxon>
        <taxon>Ditylenchus</taxon>
    </lineage>
</organism>
<evidence type="ECO:0000313" key="2">
    <source>
        <dbReference type="Proteomes" id="UP001201812"/>
    </source>
</evidence>
<comment type="caution">
    <text evidence="1">The sequence shown here is derived from an EMBL/GenBank/DDBJ whole genome shotgun (WGS) entry which is preliminary data.</text>
</comment>
<evidence type="ECO:0000313" key="1">
    <source>
        <dbReference type="EMBL" id="KAI1720440.1"/>
    </source>
</evidence>
<name>A0AAD4NBE0_9BILA</name>
<accession>A0AAD4NBE0</accession>
<dbReference type="EMBL" id="JAKKPZ010000006">
    <property type="protein sequence ID" value="KAI1720440.1"/>
    <property type="molecule type" value="Genomic_DNA"/>
</dbReference>
<gene>
    <name evidence="1" type="ORF">DdX_05834</name>
</gene>